<sequence>MKALFGTLICTALLSANLATATPNTPKTRSFETNAFVTNQNKIWVAVEKSSSVPVTVVLRNKENDVFFKRFIGKNESKFAAKLDVSDLAEGQYELEFISSEGSVKKTVNIGKPAVVEPTRMISMK</sequence>
<evidence type="ECO:0000256" key="1">
    <source>
        <dbReference type="SAM" id="SignalP"/>
    </source>
</evidence>
<gene>
    <name evidence="2" type="ORF">EHT87_21075</name>
</gene>
<name>A0A3P1CI74_9BACT</name>
<keyword evidence="1" id="KW-0732">Signal</keyword>
<dbReference type="EMBL" id="RQJP01000004">
    <property type="protein sequence ID" value="RRB12950.1"/>
    <property type="molecule type" value="Genomic_DNA"/>
</dbReference>
<comment type="caution">
    <text evidence="2">The sequence shown here is derived from an EMBL/GenBank/DDBJ whole genome shotgun (WGS) entry which is preliminary data.</text>
</comment>
<organism evidence="2 3">
    <name type="scientific">Larkinella knui</name>
    <dbReference type="NCBI Taxonomy" id="2025310"/>
    <lineage>
        <taxon>Bacteria</taxon>
        <taxon>Pseudomonadati</taxon>
        <taxon>Bacteroidota</taxon>
        <taxon>Cytophagia</taxon>
        <taxon>Cytophagales</taxon>
        <taxon>Spirosomataceae</taxon>
        <taxon>Larkinella</taxon>
    </lineage>
</organism>
<dbReference type="AlphaFoldDB" id="A0A3P1CI74"/>
<proteinExistence type="predicted"/>
<protein>
    <recommendedName>
        <fullName evidence="4">DUF3244 domain-containing protein</fullName>
    </recommendedName>
</protein>
<dbReference type="Proteomes" id="UP000274271">
    <property type="component" value="Unassembled WGS sequence"/>
</dbReference>
<evidence type="ECO:0000313" key="3">
    <source>
        <dbReference type="Proteomes" id="UP000274271"/>
    </source>
</evidence>
<feature type="chain" id="PRO_5017994067" description="DUF3244 domain-containing protein" evidence="1">
    <location>
        <begin position="22"/>
        <end position="125"/>
    </location>
</feature>
<evidence type="ECO:0008006" key="4">
    <source>
        <dbReference type="Google" id="ProtNLM"/>
    </source>
</evidence>
<reference evidence="2 3" key="1">
    <citation type="submission" date="2018-11" db="EMBL/GenBank/DDBJ databases">
        <authorList>
            <person name="Zhou Z."/>
            <person name="Wang G."/>
        </authorList>
    </citation>
    <scope>NUCLEOTIDE SEQUENCE [LARGE SCALE GENOMIC DNA]</scope>
    <source>
        <strain evidence="2 3">KCTC42998</strain>
    </source>
</reference>
<keyword evidence="3" id="KW-1185">Reference proteome</keyword>
<dbReference type="OrthoDB" id="957607at2"/>
<feature type="signal peptide" evidence="1">
    <location>
        <begin position="1"/>
        <end position="21"/>
    </location>
</feature>
<evidence type="ECO:0000313" key="2">
    <source>
        <dbReference type="EMBL" id="RRB12950.1"/>
    </source>
</evidence>
<accession>A0A3P1CI74</accession>